<reference evidence="6" key="1">
    <citation type="journal article" date="2019" name="Int. J. Syst. Evol. Microbiol.">
        <title>The Global Catalogue of Microorganisms (GCM) 10K type strain sequencing project: providing services to taxonomists for standard genome sequencing and annotation.</title>
        <authorList>
            <consortium name="The Broad Institute Genomics Platform"/>
            <consortium name="The Broad Institute Genome Sequencing Center for Infectious Disease"/>
            <person name="Wu L."/>
            <person name="Ma J."/>
        </authorList>
    </citation>
    <scope>NUCLEOTIDE SEQUENCE [LARGE SCALE GENOMIC DNA]</scope>
    <source>
        <strain evidence="6">CECT 7698</strain>
    </source>
</reference>
<accession>A0ABV7LQN5</accession>
<dbReference type="InterPro" id="IPR029062">
    <property type="entry name" value="Class_I_gatase-like"/>
</dbReference>
<dbReference type="Gene3D" id="1.10.10.60">
    <property type="entry name" value="Homeodomain-like"/>
    <property type="match status" value="1"/>
</dbReference>
<dbReference type="Pfam" id="PF01965">
    <property type="entry name" value="DJ-1_PfpI"/>
    <property type="match status" value="1"/>
</dbReference>
<dbReference type="EMBL" id="JBHRUG010000027">
    <property type="protein sequence ID" value="MFC3284464.1"/>
    <property type="molecule type" value="Genomic_DNA"/>
</dbReference>
<keyword evidence="3" id="KW-0804">Transcription</keyword>
<dbReference type="PANTHER" id="PTHR43130">
    <property type="entry name" value="ARAC-FAMILY TRANSCRIPTIONAL REGULATOR"/>
    <property type="match status" value="1"/>
</dbReference>
<dbReference type="SUPFAM" id="SSF46689">
    <property type="entry name" value="Homeodomain-like"/>
    <property type="match status" value="1"/>
</dbReference>
<evidence type="ECO:0000313" key="6">
    <source>
        <dbReference type="Proteomes" id="UP001595579"/>
    </source>
</evidence>
<dbReference type="InterPro" id="IPR052158">
    <property type="entry name" value="INH-QAR"/>
</dbReference>
<dbReference type="Pfam" id="PF12833">
    <property type="entry name" value="HTH_18"/>
    <property type="match status" value="1"/>
</dbReference>
<dbReference type="InterPro" id="IPR018060">
    <property type="entry name" value="HTH_AraC"/>
</dbReference>
<dbReference type="CDD" id="cd03138">
    <property type="entry name" value="GATase1_AraC_2"/>
    <property type="match status" value="1"/>
</dbReference>
<dbReference type="PROSITE" id="PS01124">
    <property type="entry name" value="HTH_ARAC_FAMILY_2"/>
    <property type="match status" value="1"/>
</dbReference>
<feature type="domain" description="HTH araC/xylS-type" evidence="4">
    <location>
        <begin position="236"/>
        <end position="334"/>
    </location>
</feature>
<evidence type="ECO:0000313" key="5">
    <source>
        <dbReference type="EMBL" id="MFC3284464.1"/>
    </source>
</evidence>
<keyword evidence="1" id="KW-0805">Transcription regulation</keyword>
<dbReference type="SMART" id="SM00342">
    <property type="entry name" value="HTH_ARAC"/>
    <property type="match status" value="1"/>
</dbReference>
<dbReference type="InterPro" id="IPR009057">
    <property type="entry name" value="Homeodomain-like_sf"/>
</dbReference>
<dbReference type="PROSITE" id="PS00041">
    <property type="entry name" value="HTH_ARAC_FAMILY_1"/>
    <property type="match status" value="1"/>
</dbReference>
<evidence type="ECO:0000259" key="4">
    <source>
        <dbReference type="PROSITE" id="PS01124"/>
    </source>
</evidence>
<dbReference type="Proteomes" id="UP001595579">
    <property type="component" value="Unassembled WGS sequence"/>
</dbReference>
<gene>
    <name evidence="5" type="ORF">ACFOEV_12710</name>
</gene>
<organism evidence="5 6">
    <name type="scientific">Litchfieldella rifensis</name>
    <dbReference type="NCBI Taxonomy" id="762643"/>
    <lineage>
        <taxon>Bacteria</taxon>
        <taxon>Pseudomonadati</taxon>
        <taxon>Pseudomonadota</taxon>
        <taxon>Gammaproteobacteria</taxon>
        <taxon>Oceanospirillales</taxon>
        <taxon>Halomonadaceae</taxon>
        <taxon>Litchfieldella</taxon>
    </lineage>
</organism>
<comment type="caution">
    <text evidence="5">The sequence shown here is derived from an EMBL/GenBank/DDBJ whole genome shotgun (WGS) entry which is preliminary data.</text>
</comment>
<keyword evidence="2" id="KW-0238">DNA-binding</keyword>
<dbReference type="InterPro" id="IPR018062">
    <property type="entry name" value="HTH_AraC-typ_CS"/>
</dbReference>
<evidence type="ECO:0000256" key="2">
    <source>
        <dbReference type="ARBA" id="ARBA00023125"/>
    </source>
</evidence>
<dbReference type="PANTHER" id="PTHR43130:SF11">
    <property type="entry name" value="TRANSCRIPTIONAL REGULATORY PROTEIN"/>
    <property type="match status" value="1"/>
</dbReference>
<dbReference type="Gene3D" id="3.40.50.880">
    <property type="match status" value="1"/>
</dbReference>
<proteinExistence type="predicted"/>
<name>A0ABV7LQN5_9GAMM</name>
<protein>
    <submittedName>
        <fullName evidence="5">GlxA family transcriptional regulator</fullName>
    </submittedName>
</protein>
<dbReference type="InterPro" id="IPR020449">
    <property type="entry name" value="Tscrpt_reg_AraC-type_HTH"/>
</dbReference>
<dbReference type="PRINTS" id="PR00032">
    <property type="entry name" value="HTHARAC"/>
</dbReference>
<sequence length="351" mass="38301">MTGSAILAGASPRHVSLVALPDAVVSTLAGLFDVMNGVALMGLVAPNAPAPFHIEIVGEAVGALKLASGVPIDVQRAIDTVETSDIVIVPSVLLPAQGWEKGRYPHLVEWLRAVHARGAVLCSACSGVFLLAETGLFDGKEATVHFGYAEAFMASYPAVSTHPERVLVIAGQQEELVSSGASMSWHDLALYLIARYAGATTAQEVARLFALQWHQDGLTPYLVFAAKTDHGDGEIQRGQQWLDEHFALAHPVEAMIERSVLAERTFKRRFAAATGLTPIAYVQRLRIEDAKRRLERTEASVEEISWRVGYEDSAFFRRLFKRTTGLAPSAYRRRFSIPDFARQPQNATRPA</sequence>
<dbReference type="InterPro" id="IPR002818">
    <property type="entry name" value="DJ-1/PfpI"/>
</dbReference>
<dbReference type="RefSeq" id="WP_386774474.1">
    <property type="nucleotide sequence ID" value="NZ_JBHRUG010000027.1"/>
</dbReference>
<keyword evidence="6" id="KW-1185">Reference proteome</keyword>
<evidence type="ECO:0000256" key="1">
    <source>
        <dbReference type="ARBA" id="ARBA00023015"/>
    </source>
</evidence>
<evidence type="ECO:0000256" key="3">
    <source>
        <dbReference type="ARBA" id="ARBA00023163"/>
    </source>
</evidence>
<dbReference type="SUPFAM" id="SSF52317">
    <property type="entry name" value="Class I glutamine amidotransferase-like"/>
    <property type="match status" value="1"/>
</dbReference>